<dbReference type="SMART" id="SM00710">
    <property type="entry name" value="PbH1"/>
    <property type="match status" value="9"/>
</dbReference>
<organism evidence="4 5">
    <name type="scientific">Bremerella volcania</name>
    <dbReference type="NCBI Taxonomy" id="2527984"/>
    <lineage>
        <taxon>Bacteria</taxon>
        <taxon>Pseudomonadati</taxon>
        <taxon>Planctomycetota</taxon>
        <taxon>Planctomycetia</taxon>
        <taxon>Pirellulales</taxon>
        <taxon>Pirellulaceae</taxon>
        <taxon>Bremerella</taxon>
    </lineage>
</organism>
<keyword evidence="5" id="KW-1185">Reference proteome</keyword>
<evidence type="ECO:0000313" key="4">
    <source>
        <dbReference type="EMBL" id="QDU73098.1"/>
    </source>
</evidence>
<dbReference type="InterPro" id="IPR039448">
    <property type="entry name" value="Beta_helix"/>
</dbReference>
<dbReference type="SUPFAM" id="SSF51126">
    <property type="entry name" value="Pectin lyase-like"/>
    <property type="match status" value="2"/>
</dbReference>
<dbReference type="OrthoDB" id="225534at2"/>
<proteinExistence type="predicted"/>
<dbReference type="KEGG" id="bvo:Pan97_00650"/>
<sequence precursor="true">MFQPYAIATALLAICSSLPATHLLAKTIRVPDDRSSIQAAIDGAEPGDLVLVKRGTYSERLKLKADVTVRSEGADTAGKLGRLRAEETILDGADVPGHGSAVIMAEGAVLDGFTVRNFGHYDEAEWAKHHKTQGNLQSHEHIGESPGPGIQIPDVTCVVQNNIVHHIGDTGIGLFGSPGSAASPHVYQNVCYRNMGGGIGAMRHSRGIIEANVCFENFYAGIGHNHASPIVIHNTCYENIRAGIGSSEGSCPTVRENKCYKNRRAGIGVRTGSNTRPIIEANHCYENDMAGIGTEEDAASILRQNECYRNKLAGIGIRHAEATIVGNECYENGAAGIGLDGAKAVVLDNHSHHNQTAGIGLAESEHGLATLARNKILENRQVAIGIHGGWQVELIENEIERTGGMPPLVMIFAGSKVDLSGNTFQGGGVAAIRVAGEARIENNRLVATELRKAGPPSFGIWALPDATVQAYGNTFENWRHAIFASQAHVSAVDNQVKSFHQAAFVIEDAKSTATVMGNQLTTGDANAKVVLARGKETQRVVERDNEILAEAK</sequence>
<evidence type="ECO:0000256" key="2">
    <source>
        <dbReference type="SAM" id="SignalP"/>
    </source>
</evidence>
<name>A0A518C1K1_9BACT</name>
<keyword evidence="1" id="KW-0677">Repeat</keyword>
<reference evidence="5" key="1">
    <citation type="submission" date="2019-02" db="EMBL/GenBank/DDBJ databases">
        <title>Deep-cultivation of Planctomycetes and their phenomic and genomic characterization uncovers novel biology.</title>
        <authorList>
            <person name="Wiegand S."/>
            <person name="Jogler M."/>
            <person name="Boedeker C."/>
            <person name="Pinto D."/>
            <person name="Vollmers J."/>
            <person name="Rivas-Marin E."/>
            <person name="Kohn T."/>
            <person name="Peeters S.H."/>
            <person name="Heuer A."/>
            <person name="Rast P."/>
            <person name="Oberbeckmann S."/>
            <person name="Bunk B."/>
            <person name="Jeske O."/>
            <person name="Meyerdierks A."/>
            <person name="Storesund J.E."/>
            <person name="Kallscheuer N."/>
            <person name="Luecker S."/>
            <person name="Lage O.M."/>
            <person name="Pohl T."/>
            <person name="Merkel B.J."/>
            <person name="Hornburger P."/>
            <person name="Mueller R.-W."/>
            <person name="Bruemmer F."/>
            <person name="Labrenz M."/>
            <person name="Spormann A.M."/>
            <person name="Op den Camp H."/>
            <person name="Overmann J."/>
            <person name="Amann R."/>
            <person name="Jetten M.S.M."/>
            <person name="Mascher T."/>
            <person name="Medema M.H."/>
            <person name="Devos D.P."/>
            <person name="Kaster A.-K."/>
            <person name="Ovreas L."/>
            <person name="Rohde M."/>
            <person name="Galperin M.Y."/>
            <person name="Jogler C."/>
        </authorList>
    </citation>
    <scope>NUCLEOTIDE SEQUENCE [LARGE SCALE GENOMIC DNA]</scope>
    <source>
        <strain evidence="5">Pan97</strain>
    </source>
</reference>
<dbReference type="EMBL" id="CP036289">
    <property type="protein sequence ID" value="QDU73098.1"/>
    <property type="molecule type" value="Genomic_DNA"/>
</dbReference>
<accession>A0A518C1K1</accession>
<keyword evidence="2" id="KW-0732">Signal</keyword>
<feature type="chain" id="PRO_5022233900" description="Right handed beta helix domain-containing protein" evidence="2">
    <location>
        <begin position="26"/>
        <end position="552"/>
    </location>
</feature>
<protein>
    <recommendedName>
        <fullName evidence="3">Right handed beta helix domain-containing protein</fullName>
    </recommendedName>
</protein>
<feature type="signal peptide" evidence="2">
    <location>
        <begin position="1"/>
        <end position="25"/>
    </location>
</feature>
<dbReference type="PANTHER" id="PTHR22990">
    <property type="entry name" value="F-BOX ONLY PROTEIN"/>
    <property type="match status" value="1"/>
</dbReference>
<dbReference type="PANTHER" id="PTHR22990:SF15">
    <property type="entry name" value="F-BOX ONLY PROTEIN 10"/>
    <property type="match status" value="1"/>
</dbReference>
<evidence type="ECO:0000256" key="1">
    <source>
        <dbReference type="ARBA" id="ARBA00022737"/>
    </source>
</evidence>
<dbReference type="InterPro" id="IPR011050">
    <property type="entry name" value="Pectin_lyase_fold/virulence"/>
</dbReference>
<dbReference type="InterPro" id="IPR051550">
    <property type="entry name" value="SCF-Subunits/Alg-Epimerases"/>
</dbReference>
<evidence type="ECO:0000313" key="5">
    <source>
        <dbReference type="Proteomes" id="UP000318626"/>
    </source>
</evidence>
<dbReference type="AlphaFoldDB" id="A0A518C1K1"/>
<dbReference type="Proteomes" id="UP000318626">
    <property type="component" value="Chromosome"/>
</dbReference>
<evidence type="ECO:0000259" key="3">
    <source>
        <dbReference type="Pfam" id="PF13229"/>
    </source>
</evidence>
<dbReference type="RefSeq" id="WP_144969642.1">
    <property type="nucleotide sequence ID" value="NZ_CP036289.1"/>
</dbReference>
<dbReference type="InterPro" id="IPR012334">
    <property type="entry name" value="Pectin_lyas_fold"/>
</dbReference>
<dbReference type="InterPro" id="IPR006626">
    <property type="entry name" value="PbH1"/>
</dbReference>
<dbReference type="Gene3D" id="2.160.20.10">
    <property type="entry name" value="Single-stranded right-handed beta-helix, Pectin lyase-like"/>
    <property type="match status" value="2"/>
</dbReference>
<gene>
    <name evidence="4" type="ORF">Pan97_00650</name>
</gene>
<dbReference type="Pfam" id="PF13229">
    <property type="entry name" value="Beta_helix"/>
    <property type="match status" value="1"/>
</dbReference>
<feature type="domain" description="Right handed beta helix" evidence="3">
    <location>
        <begin position="252"/>
        <end position="398"/>
    </location>
</feature>